<proteinExistence type="predicted"/>
<dbReference type="InterPro" id="IPR050832">
    <property type="entry name" value="Bact_Acetyltransf"/>
</dbReference>
<dbReference type="SUPFAM" id="SSF55729">
    <property type="entry name" value="Acyl-CoA N-acyltransferases (Nat)"/>
    <property type="match status" value="1"/>
</dbReference>
<accession>A0ABM8AC48</accession>
<feature type="domain" description="N-acetyltransferase" evidence="3">
    <location>
        <begin position="21"/>
        <end position="166"/>
    </location>
</feature>
<keyword evidence="1" id="KW-0808">Transferase</keyword>
<dbReference type="Pfam" id="PF00583">
    <property type="entry name" value="Acetyltransf_1"/>
    <property type="match status" value="1"/>
</dbReference>
<gene>
    <name evidence="4" type="ORF">DAETH_12960</name>
</gene>
<evidence type="ECO:0000259" key="3">
    <source>
        <dbReference type="PROSITE" id="PS51186"/>
    </source>
</evidence>
<dbReference type="CDD" id="cd04301">
    <property type="entry name" value="NAT_SF"/>
    <property type="match status" value="1"/>
</dbReference>
<evidence type="ECO:0000256" key="2">
    <source>
        <dbReference type="ARBA" id="ARBA00023315"/>
    </source>
</evidence>
<organism evidence="4 5">
    <name type="scientific">Deinococcus aetherius</name>
    <dbReference type="NCBI Taxonomy" id="200252"/>
    <lineage>
        <taxon>Bacteria</taxon>
        <taxon>Thermotogati</taxon>
        <taxon>Deinococcota</taxon>
        <taxon>Deinococci</taxon>
        <taxon>Deinococcales</taxon>
        <taxon>Deinococcaceae</taxon>
        <taxon>Deinococcus</taxon>
    </lineage>
</organism>
<keyword evidence="2" id="KW-0012">Acyltransferase</keyword>
<keyword evidence="5" id="KW-1185">Reference proteome</keyword>
<dbReference type="Gene3D" id="3.40.630.30">
    <property type="match status" value="1"/>
</dbReference>
<evidence type="ECO:0000313" key="4">
    <source>
        <dbReference type="EMBL" id="BDP41327.1"/>
    </source>
</evidence>
<name>A0ABM8AC48_9DEIO</name>
<sequence length="166" mass="18206">MTPNGKNGEVTKNAPNFLGDLTVVRADAFHLNALVPLFDGYRQFYGQPSDPEGARAFLAERLDRGESVIFLALDGETPVGFTQLYPSFTSVGMRRLWILNDLFVAPGGRRRGTGQALLARARQHGIETGAARLTLSTAIDNAAAQALYEAQGWRQDEGFYTYNLPL</sequence>
<reference evidence="4" key="1">
    <citation type="submission" date="2022-07" db="EMBL/GenBank/DDBJ databases">
        <title>Complete Genome Sequence of the Radioresistant Bacterium Deinococcus aetherius ST0316, Isolated from the Air Dust collected in Lower Stratosphere above Japan.</title>
        <authorList>
            <person name="Satoh K."/>
            <person name="Hagiwara K."/>
            <person name="Katsumata K."/>
            <person name="Kubo A."/>
            <person name="Yokobori S."/>
            <person name="Yamagishi A."/>
            <person name="Oono Y."/>
            <person name="Narumi I."/>
        </authorList>
    </citation>
    <scope>NUCLEOTIDE SEQUENCE</scope>
    <source>
        <strain evidence="4">ST0316</strain>
    </source>
</reference>
<evidence type="ECO:0000256" key="1">
    <source>
        <dbReference type="ARBA" id="ARBA00022679"/>
    </source>
</evidence>
<evidence type="ECO:0000313" key="5">
    <source>
        <dbReference type="Proteomes" id="UP001064971"/>
    </source>
</evidence>
<dbReference type="InterPro" id="IPR016181">
    <property type="entry name" value="Acyl_CoA_acyltransferase"/>
</dbReference>
<dbReference type="PANTHER" id="PTHR43877">
    <property type="entry name" value="AMINOALKYLPHOSPHONATE N-ACETYLTRANSFERASE-RELATED-RELATED"/>
    <property type="match status" value="1"/>
</dbReference>
<dbReference type="Proteomes" id="UP001064971">
    <property type="component" value="Chromosome"/>
</dbReference>
<dbReference type="EMBL" id="AP026560">
    <property type="protein sequence ID" value="BDP41327.1"/>
    <property type="molecule type" value="Genomic_DNA"/>
</dbReference>
<dbReference type="PROSITE" id="PS51186">
    <property type="entry name" value="GNAT"/>
    <property type="match status" value="1"/>
</dbReference>
<dbReference type="PANTHER" id="PTHR43877:SF2">
    <property type="entry name" value="AMINOALKYLPHOSPHONATE N-ACETYLTRANSFERASE-RELATED"/>
    <property type="match status" value="1"/>
</dbReference>
<dbReference type="InterPro" id="IPR000182">
    <property type="entry name" value="GNAT_dom"/>
</dbReference>
<protein>
    <submittedName>
        <fullName evidence="4">N-acetyltransferase</fullName>
    </submittedName>
</protein>